<feature type="region of interest" description="Disordered" evidence="4">
    <location>
        <begin position="41"/>
        <end position="74"/>
    </location>
</feature>
<dbReference type="SUPFAM" id="SSF52080">
    <property type="entry name" value="Ribosomal proteins L15p and L18e"/>
    <property type="match status" value="1"/>
</dbReference>
<keyword evidence="3" id="KW-0687">Ribonucleoprotein</keyword>
<dbReference type="PANTHER" id="PTHR12934">
    <property type="entry name" value="50S RIBOSOMAL PROTEIN L15"/>
    <property type="match status" value="1"/>
</dbReference>
<dbReference type="InterPro" id="IPR036227">
    <property type="entry name" value="Ribosomal_uL15/eL18_sf"/>
</dbReference>
<organism evidence="6 7">
    <name type="scientific">Terfezia boudieri ATCC MYA-4762</name>
    <dbReference type="NCBI Taxonomy" id="1051890"/>
    <lineage>
        <taxon>Eukaryota</taxon>
        <taxon>Fungi</taxon>
        <taxon>Dikarya</taxon>
        <taxon>Ascomycota</taxon>
        <taxon>Pezizomycotina</taxon>
        <taxon>Pezizomycetes</taxon>
        <taxon>Pezizales</taxon>
        <taxon>Pezizaceae</taxon>
        <taxon>Terfezia</taxon>
    </lineage>
</organism>
<dbReference type="Pfam" id="PF00828">
    <property type="entry name" value="Ribosomal_L27A"/>
    <property type="match status" value="1"/>
</dbReference>
<dbReference type="InterPro" id="IPR030878">
    <property type="entry name" value="Ribosomal_uL15"/>
</dbReference>
<dbReference type="EMBL" id="ML121527">
    <property type="protein sequence ID" value="RPB29769.1"/>
    <property type="molecule type" value="Genomic_DNA"/>
</dbReference>
<dbReference type="PANTHER" id="PTHR12934:SF11">
    <property type="entry name" value="LARGE RIBOSOMAL SUBUNIT PROTEIN UL15M"/>
    <property type="match status" value="1"/>
</dbReference>
<dbReference type="InterPro" id="IPR005749">
    <property type="entry name" value="Ribosomal_uL15_bac-type"/>
</dbReference>
<dbReference type="FunFam" id="3.100.10.10:FF:000011">
    <property type="entry name" value="50S ribosomal subunit protein L15"/>
    <property type="match status" value="1"/>
</dbReference>
<dbReference type="Proteomes" id="UP000267821">
    <property type="component" value="Unassembled WGS sequence"/>
</dbReference>
<protein>
    <recommendedName>
        <fullName evidence="5">Large ribosomal subunit protein uL15/eL18 domain-containing protein</fullName>
    </recommendedName>
</protein>
<dbReference type="AlphaFoldDB" id="A0A3N4M8D2"/>
<evidence type="ECO:0000256" key="3">
    <source>
        <dbReference type="ARBA" id="ARBA00023274"/>
    </source>
</evidence>
<evidence type="ECO:0000313" key="6">
    <source>
        <dbReference type="EMBL" id="RPB29769.1"/>
    </source>
</evidence>
<dbReference type="OrthoDB" id="361383at2759"/>
<reference evidence="6 7" key="1">
    <citation type="journal article" date="2018" name="Nat. Ecol. Evol.">
        <title>Pezizomycetes genomes reveal the molecular basis of ectomycorrhizal truffle lifestyle.</title>
        <authorList>
            <person name="Murat C."/>
            <person name="Payen T."/>
            <person name="Noel B."/>
            <person name="Kuo A."/>
            <person name="Morin E."/>
            <person name="Chen J."/>
            <person name="Kohler A."/>
            <person name="Krizsan K."/>
            <person name="Balestrini R."/>
            <person name="Da Silva C."/>
            <person name="Montanini B."/>
            <person name="Hainaut M."/>
            <person name="Levati E."/>
            <person name="Barry K.W."/>
            <person name="Belfiori B."/>
            <person name="Cichocki N."/>
            <person name="Clum A."/>
            <person name="Dockter R.B."/>
            <person name="Fauchery L."/>
            <person name="Guy J."/>
            <person name="Iotti M."/>
            <person name="Le Tacon F."/>
            <person name="Lindquist E.A."/>
            <person name="Lipzen A."/>
            <person name="Malagnac F."/>
            <person name="Mello A."/>
            <person name="Molinier V."/>
            <person name="Miyauchi S."/>
            <person name="Poulain J."/>
            <person name="Riccioni C."/>
            <person name="Rubini A."/>
            <person name="Sitrit Y."/>
            <person name="Splivallo R."/>
            <person name="Traeger S."/>
            <person name="Wang M."/>
            <person name="Zifcakova L."/>
            <person name="Wipf D."/>
            <person name="Zambonelli A."/>
            <person name="Paolocci F."/>
            <person name="Nowrousian M."/>
            <person name="Ottonello S."/>
            <person name="Baldrian P."/>
            <person name="Spatafora J.W."/>
            <person name="Henrissat B."/>
            <person name="Nagy L.G."/>
            <person name="Aury J.M."/>
            <person name="Wincker P."/>
            <person name="Grigoriev I.V."/>
            <person name="Bonfante P."/>
            <person name="Martin F.M."/>
        </authorList>
    </citation>
    <scope>NUCLEOTIDE SEQUENCE [LARGE SCALE GENOMIC DNA]</scope>
    <source>
        <strain evidence="6 7">ATCC MYA-4762</strain>
    </source>
</reference>
<dbReference type="FunCoup" id="A0A3N4M8D2">
    <property type="interactions" value="579"/>
</dbReference>
<feature type="compositionally biased region" description="Basic residues" evidence="4">
    <location>
        <begin position="244"/>
        <end position="254"/>
    </location>
</feature>
<keyword evidence="2" id="KW-0689">Ribosomal protein</keyword>
<feature type="compositionally biased region" description="Gly residues" evidence="4">
    <location>
        <begin position="62"/>
        <end position="73"/>
    </location>
</feature>
<dbReference type="NCBIfam" id="TIGR01071">
    <property type="entry name" value="rplO_bact"/>
    <property type="match status" value="1"/>
</dbReference>
<gene>
    <name evidence="6" type="ORF">L211DRAFT_854934</name>
</gene>
<accession>A0A3N4M8D2</accession>
<dbReference type="InParanoid" id="A0A3N4M8D2"/>
<dbReference type="STRING" id="1051890.A0A3N4M8D2"/>
<evidence type="ECO:0000259" key="5">
    <source>
        <dbReference type="Pfam" id="PF00828"/>
    </source>
</evidence>
<proteinExistence type="inferred from homology"/>
<sequence>MDMVDMVDVVSRCAFSTQPPRAGNILGLLHDFKDAYKKLIRRGRGPSSGKGKTSGRGHKGQGQHGGVPAGVNGGQTKDEVVAGPYGFKNQFSEKMSPLNLDHLQRWIETERIDPTKPITFKELCESRCLHGIKDGVKLLARGASTFNIPINITVSRASAAAIAAVEAAGGTVTTRFFNREGILQTAYPHHFPVKLRLADATRRKDLEYYRNPAHRGYLVSTLNPGDNPESLFFKKPEEAEKARNLKRRGQAKKQKATDRMW</sequence>
<dbReference type="GO" id="GO:0003735">
    <property type="term" value="F:structural constituent of ribosome"/>
    <property type="evidence" value="ECO:0007669"/>
    <property type="project" value="InterPro"/>
</dbReference>
<feature type="region of interest" description="Disordered" evidence="4">
    <location>
        <begin position="238"/>
        <end position="261"/>
    </location>
</feature>
<dbReference type="GO" id="GO:0005762">
    <property type="term" value="C:mitochondrial large ribosomal subunit"/>
    <property type="evidence" value="ECO:0007669"/>
    <property type="project" value="TreeGrafter"/>
</dbReference>
<dbReference type="HAMAP" id="MF_01341">
    <property type="entry name" value="Ribosomal_uL15"/>
    <property type="match status" value="1"/>
</dbReference>
<comment type="similarity">
    <text evidence="1">Belongs to the universal ribosomal protein uL15 family.</text>
</comment>
<name>A0A3N4M8D2_9PEZI</name>
<evidence type="ECO:0000256" key="2">
    <source>
        <dbReference type="ARBA" id="ARBA00022980"/>
    </source>
</evidence>
<dbReference type="InterPro" id="IPR021131">
    <property type="entry name" value="Ribosomal_uL15/eL18"/>
</dbReference>
<keyword evidence="7" id="KW-1185">Reference proteome</keyword>
<evidence type="ECO:0000313" key="7">
    <source>
        <dbReference type="Proteomes" id="UP000267821"/>
    </source>
</evidence>
<dbReference type="Gene3D" id="3.100.10.10">
    <property type="match status" value="1"/>
</dbReference>
<feature type="domain" description="Large ribosomal subunit protein uL15/eL18" evidence="5">
    <location>
        <begin position="97"/>
        <end position="173"/>
    </location>
</feature>
<evidence type="ECO:0000256" key="4">
    <source>
        <dbReference type="SAM" id="MobiDB-lite"/>
    </source>
</evidence>
<evidence type="ECO:0000256" key="1">
    <source>
        <dbReference type="ARBA" id="ARBA00007320"/>
    </source>
</evidence>
<dbReference type="GO" id="GO:0006412">
    <property type="term" value="P:translation"/>
    <property type="evidence" value="ECO:0007669"/>
    <property type="project" value="InterPro"/>
</dbReference>